<dbReference type="SUPFAM" id="SSF117987">
    <property type="entry name" value="CRISPR-associated protein"/>
    <property type="match status" value="2"/>
</dbReference>
<dbReference type="Gene3D" id="3.30.70.1210">
    <property type="entry name" value="Crispr-associated protein, domain 2"/>
    <property type="match status" value="1"/>
</dbReference>
<dbReference type="AlphaFoldDB" id="A0A4R2IC68"/>
<name>A0A4R2IC68_9ACTN</name>
<dbReference type="Gene3D" id="3.30.70.1200">
    <property type="entry name" value="Crispr-associated protein, domain 1"/>
    <property type="match status" value="1"/>
</dbReference>
<dbReference type="OrthoDB" id="9795689at2"/>
<keyword evidence="2" id="KW-1185">Reference proteome</keyword>
<dbReference type="Proteomes" id="UP000295573">
    <property type="component" value="Unassembled WGS sequence"/>
</dbReference>
<dbReference type="RefSeq" id="WP_132156563.1">
    <property type="nucleotide sequence ID" value="NZ_SLWR01000016.1"/>
</dbReference>
<dbReference type="EMBL" id="SLWR01000016">
    <property type="protein sequence ID" value="TCO41068.1"/>
    <property type="molecule type" value="Genomic_DNA"/>
</dbReference>
<protein>
    <submittedName>
        <fullName evidence="1">CRISPR system Cascade subunit CasE</fullName>
    </submittedName>
</protein>
<sequence>MFLTKMQLNPARRGTRTLLSSPQALHAAVLAGFPDPRPTPEGRVLWRLDKYDDGRKLLLYVVSPNKPDFTHVIEQAGWPTTHAWDMRSYDGLLDSLRTGQQWQFRLTANPVHSARRDGWSDTKPLAHVTVKQQEQWLLDRAPRLGFQIVPNRTASPEGEPDLAVMARTVHRFKRQGSTVTVATATFQGHLEVTDPATLRRTLTHGIGRAKAYGCGLLTLARPDRP</sequence>
<dbReference type="Pfam" id="PF08798">
    <property type="entry name" value="CRISPR_assoc"/>
    <property type="match status" value="1"/>
</dbReference>
<organism evidence="1 2">
    <name type="scientific">Kribbella antiqua</name>
    <dbReference type="NCBI Taxonomy" id="2512217"/>
    <lineage>
        <taxon>Bacteria</taxon>
        <taxon>Bacillati</taxon>
        <taxon>Actinomycetota</taxon>
        <taxon>Actinomycetes</taxon>
        <taxon>Propionibacteriales</taxon>
        <taxon>Kribbellaceae</taxon>
        <taxon>Kribbella</taxon>
    </lineage>
</organism>
<dbReference type="SMART" id="SM01101">
    <property type="entry name" value="CRISPR_assoc"/>
    <property type="match status" value="1"/>
</dbReference>
<proteinExistence type="predicted"/>
<dbReference type="InterPro" id="IPR010179">
    <property type="entry name" value="CRISPR-assoc_prot_Cse3"/>
</dbReference>
<accession>A0A4R2IC68</accession>
<reference evidence="1 2" key="1">
    <citation type="journal article" date="2015" name="Stand. Genomic Sci.">
        <title>Genomic Encyclopedia of Bacterial and Archaeal Type Strains, Phase III: the genomes of soil and plant-associated and newly described type strains.</title>
        <authorList>
            <person name="Whitman W.B."/>
            <person name="Woyke T."/>
            <person name="Klenk H.P."/>
            <person name="Zhou Y."/>
            <person name="Lilburn T.G."/>
            <person name="Beck B.J."/>
            <person name="De Vos P."/>
            <person name="Vandamme P."/>
            <person name="Eisen J.A."/>
            <person name="Garrity G."/>
            <person name="Hugenholtz P."/>
            <person name="Kyrpides N.C."/>
        </authorList>
    </citation>
    <scope>NUCLEOTIDE SEQUENCE [LARGE SCALE GENOMIC DNA]</scope>
    <source>
        <strain evidence="1 2">VKM Ac-2541</strain>
    </source>
</reference>
<evidence type="ECO:0000313" key="2">
    <source>
        <dbReference type="Proteomes" id="UP000295573"/>
    </source>
</evidence>
<evidence type="ECO:0000313" key="1">
    <source>
        <dbReference type="EMBL" id="TCO41068.1"/>
    </source>
</evidence>
<gene>
    <name evidence="1" type="ORF">EV646_116160</name>
</gene>
<dbReference type="NCBIfam" id="TIGR01907">
    <property type="entry name" value="casE_Cse3"/>
    <property type="match status" value="1"/>
</dbReference>
<comment type="caution">
    <text evidence="1">The sequence shown here is derived from an EMBL/GenBank/DDBJ whole genome shotgun (WGS) entry which is preliminary data.</text>
</comment>
<dbReference type="CDD" id="cd09727">
    <property type="entry name" value="Cas6_I-E"/>
    <property type="match status" value="1"/>
</dbReference>